<evidence type="ECO:0008006" key="4">
    <source>
        <dbReference type="Google" id="ProtNLM"/>
    </source>
</evidence>
<dbReference type="Proteomes" id="UP000782705">
    <property type="component" value="Unassembled WGS sequence"/>
</dbReference>
<comment type="caution">
    <text evidence="2">The sequence shown here is derived from an EMBL/GenBank/DDBJ whole genome shotgun (WGS) entry which is preliminary data.</text>
</comment>
<feature type="transmembrane region" description="Helical" evidence="1">
    <location>
        <begin position="133"/>
        <end position="151"/>
    </location>
</feature>
<dbReference type="Pfam" id="PF07314">
    <property type="entry name" value="Lit"/>
    <property type="match status" value="1"/>
</dbReference>
<sequence>MNWRWGERLGFLVLFLTLISLAITITINFQPLYHWDIDALNILDYTSVDKKTLMENYRLLLNFLNTPWNHTLALPDFPMSEAGAGHFYDVKKLFLLNYGVLLVTIIPSGWFIWKLKKEQRLWRLFRPMQWGMFVPLIFGLFMFMGFDTFFVKFHELFFTNDDWLFNPATDPIINVLPEQFFMHCFILFFVLIEGFFFVGMWIGRRELKRSSDR</sequence>
<evidence type="ECO:0000313" key="2">
    <source>
        <dbReference type="EMBL" id="KAF1305843.1"/>
    </source>
</evidence>
<protein>
    <recommendedName>
        <fullName evidence="4">Integral membrane protein</fullName>
    </recommendedName>
</protein>
<keyword evidence="1" id="KW-0812">Transmembrane</keyword>
<proteinExistence type="predicted"/>
<dbReference type="NCBIfam" id="TIGR01906">
    <property type="entry name" value="integ_TIGR01906"/>
    <property type="match status" value="1"/>
</dbReference>
<gene>
    <name evidence="2" type="ORF">BAU17_13015</name>
</gene>
<evidence type="ECO:0000256" key="1">
    <source>
        <dbReference type="SAM" id="Phobius"/>
    </source>
</evidence>
<name>A0ABQ6Z2Z6_9ENTE</name>
<organism evidence="2 3">
    <name type="scientific">Candidatus Enterococcus willemsii</name>
    <dbReference type="NCBI Taxonomy" id="1857215"/>
    <lineage>
        <taxon>Bacteria</taxon>
        <taxon>Bacillati</taxon>
        <taxon>Bacillota</taxon>
        <taxon>Bacilli</taxon>
        <taxon>Lactobacillales</taxon>
        <taxon>Enterococcaceae</taxon>
        <taxon>Enterococcus</taxon>
    </lineage>
</organism>
<feature type="transmembrane region" description="Helical" evidence="1">
    <location>
        <begin position="95"/>
        <end position="113"/>
    </location>
</feature>
<dbReference type="EMBL" id="MAEL01000005">
    <property type="protein sequence ID" value="KAF1305843.1"/>
    <property type="molecule type" value="Genomic_DNA"/>
</dbReference>
<keyword evidence="1" id="KW-0472">Membrane</keyword>
<accession>A0ABQ6Z2Z6</accession>
<keyword evidence="1" id="KW-1133">Transmembrane helix</keyword>
<reference evidence="2 3" key="1">
    <citation type="submission" date="2016-06" db="EMBL/GenBank/DDBJ databases">
        <title>Four novel species of enterococci isolated from chicken manure.</title>
        <authorList>
            <person name="Van Tyne D."/>
        </authorList>
    </citation>
    <scope>NUCLEOTIDE SEQUENCE [LARGE SCALE GENOMIC DNA]</scope>
    <source>
        <strain evidence="2 3">CU12B</strain>
    </source>
</reference>
<feature type="transmembrane region" description="Helical" evidence="1">
    <location>
        <begin position="180"/>
        <end position="203"/>
    </location>
</feature>
<dbReference type="InterPro" id="IPR010178">
    <property type="entry name" value="Lit"/>
</dbReference>
<evidence type="ECO:0000313" key="3">
    <source>
        <dbReference type="Proteomes" id="UP000782705"/>
    </source>
</evidence>
<dbReference type="RefSeq" id="WP_161900962.1">
    <property type="nucleotide sequence ID" value="NZ_MAEL01000005.1"/>
</dbReference>
<keyword evidence="3" id="KW-1185">Reference proteome</keyword>